<accession>A0A7X6L2D7</accession>
<dbReference type="Proteomes" id="UP000540698">
    <property type="component" value="Unassembled WGS sequence"/>
</dbReference>
<evidence type="ECO:0000256" key="1">
    <source>
        <dbReference type="SAM" id="MobiDB-lite"/>
    </source>
</evidence>
<feature type="compositionally biased region" description="Low complexity" evidence="1">
    <location>
        <begin position="81"/>
        <end position="91"/>
    </location>
</feature>
<gene>
    <name evidence="2" type="ORF">HGB38_09255</name>
</gene>
<protein>
    <submittedName>
        <fullName evidence="2">Uncharacterized protein</fullName>
    </submittedName>
</protein>
<evidence type="ECO:0000313" key="2">
    <source>
        <dbReference type="EMBL" id="NKY26404.1"/>
    </source>
</evidence>
<evidence type="ECO:0000313" key="3">
    <source>
        <dbReference type="Proteomes" id="UP000540698"/>
    </source>
</evidence>
<feature type="region of interest" description="Disordered" evidence="1">
    <location>
        <begin position="45"/>
        <end position="91"/>
    </location>
</feature>
<name>A0A7X6L2D7_9NOCA</name>
<reference evidence="2 3" key="1">
    <citation type="submission" date="2020-04" db="EMBL/GenBank/DDBJ databases">
        <title>MicrobeNet Type strains.</title>
        <authorList>
            <person name="Nicholson A.C."/>
        </authorList>
    </citation>
    <scope>NUCLEOTIDE SEQUENCE [LARGE SCALE GENOMIC DNA]</scope>
    <source>
        <strain evidence="2 3">DSM 44956</strain>
    </source>
</reference>
<feature type="region of interest" description="Disordered" evidence="1">
    <location>
        <begin position="1"/>
        <end position="25"/>
    </location>
</feature>
<sequence>MRRASRRPRRDPVGAEVDEIFGPSRKHIHERKEWVAVAKLDDRVSGDDPLVDLDVGPVTPPRDRRVTGRWLSPPRRPAPDSPRAAAGRSPG</sequence>
<keyword evidence="3" id="KW-1185">Reference proteome</keyword>
<comment type="caution">
    <text evidence="2">The sequence shown here is derived from an EMBL/GenBank/DDBJ whole genome shotgun (WGS) entry which is preliminary data.</text>
</comment>
<organism evidence="2 3">
    <name type="scientific">Nocardia gamkensis</name>
    <dbReference type="NCBI Taxonomy" id="352869"/>
    <lineage>
        <taxon>Bacteria</taxon>
        <taxon>Bacillati</taxon>
        <taxon>Actinomycetota</taxon>
        <taxon>Actinomycetes</taxon>
        <taxon>Mycobacteriales</taxon>
        <taxon>Nocardiaceae</taxon>
        <taxon>Nocardia</taxon>
    </lineage>
</organism>
<proteinExistence type="predicted"/>
<dbReference type="AlphaFoldDB" id="A0A7X6L2D7"/>
<dbReference type="RefSeq" id="WP_157113964.1">
    <property type="nucleotide sequence ID" value="NZ_JAAXOS010000004.1"/>
</dbReference>
<dbReference type="EMBL" id="JAAXOS010000004">
    <property type="protein sequence ID" value="NKY26404.1"/>
    <property type="molecule type" value="Genomic_DNA"/>
</dbReference>